<dbReference type="AlphaFoldDB" id="A0A6V8H7V8"/>
<name>A0A6V8H7V8_TALPI</name>
<reference evidence="4" key="1">
    <citation type="journal article" date="2015" name="Genome Announc.">
        <title>Draft genome sequence of Talaromyces cellulolyticus strain Y-94, a source of lignocellulosic biomass-degrading enzymes.</title>
        <authorList>
            <person name="Fujii T."/>
            <person name="Koike H."/>
            <person name="Sawayama S."/>
            <person name="Yano S."/>
            <person name="Inoue H."/>
        </authorList>
    </citation>
    <scope>NUCLEOTIDE SEQUENCE [LARGE SCALE GENOMIC DNA]</scope>
    <source>
        <strain evidence="4">Y-94</strain>
    </source>
</reference>
<comment type="caution">
    <text evidence="3">The sequence shown here is derived from an EMBL/GenBank/DDBJ whole genome shotgun (WGS) entry which is preliminary data.</text>
</comment>
<dbReference type="Gene3D" id="3.50.50.60">
    <property type="entry name" value="FAD/NAD(P)-binding domain"/>
    <property type="match status" value="2"/>
</dbReference>
<dbReference type="Pfam" id="PF13450">
    <property type="entry name" value="NAD_binding_8"/>
    <property type="match status" value="1"/>
</dbReference>
<accession>A0A6V8H7V8</accession>
<dbReference type="PANTHER" id="PTHR33303">
    <property type="entry name" value="CYTOPLASMIC PROTEIN-RELATED"/>
    <property type="match status" value="1"/>
</dbReference>
<sequence>MEREKNVKCRVAVVGSGMAGLVTAYLLNQDPERRYNVEVFESGERLSLDSSSLSVPNPETGNVDRIDLPMRAFAGGFYSNLMAMYDFLQVEYRPQKFLFGFSSIASKHRCTSRNFQERLDFIHSSNNHILFPIRPHTVTLISHLCEIGYLLVWYAWFTMCCFLVPPFPATRTMPCESLRSYIRRIHLPKYFVSSYLLPLFSSVATCPHEALLEFPAQDLIDYKRKTNGDQHYTVCGGVNKIQRKLSQGLQLRKSAKVVSVEPQGQAIRVRWKRSLDKSRSDTAEALFDRVVLAVAPNVVQTIFKPLQYEMSQIPTISVQSVVHSDETTIGPLTGTDILHSPSAKNWMKGSDAQVIYMRTFAQADDPQTESIHVQPSGLLVTTCPLSVIDPAKIAQCATFTRVLRTPQSRQIIKDIFNRRSSEPQVQQEKRKTPWRNGDQGVCGVGVVSSLDLFFARCHPRHLRSPRFSRCAVYTTDMADLMAFSHTALDAYIDIPFNIWLSIILIVVYESAIRSRGLLLFIVLGVSTTIVAFDKKSSVGEMTKTMCLLPLGLGSVLAFLVASRPIQTRFLSAFTTYVNFAVYGNIGMMVGTPADGTLRGMCSKVTCVALFIWIVQQGRNAGWKTIALHDDLFVFTAVSKSWIFAHAIYRFVLLTLPCFGSGRRHRLLELYSLTLTFALSSTSNLPFEYCFGMADTLVVPAVAGWSAIATTFNLIPPDAKRNDLLLDRIGAKADACLSAISIVTRFFQSPQFAVAGANNDPSRFGYKIFAWYHQHSLPVTPIHPREPTIRLPSREYPVAATPKSLTSPTETSLSFVTPPPVTLQLLKQAHEVGIPAVWFQPGTYNDEVLEYARNNFPAVIGGRGGAGSEGWCVLVDGEDGLESAGRTWKQQKL</sequence>
<dbReference type="InterPro" id="IPR036188">
    <property type="entry name" value="FAD/NAD-bd_sf"/>
</dbReference>
<keyword evidence="1" id="KW-1133">Transmembrane helix</keyword>
<evidence type="ECO:0000313" key="4">
    <source>
        <dbReference type="Proteomes" id="UP000053095"/>
    </source>
</evidence>
<protein>
    <recommendedName>
        <fullName evidence="2">CoA-binding domain-containing protein</fullName>
    </recommendedName>
</protein>
<evidence type="ECO:0000256" key="1">
    <source>
        <dbReference type="SAM" id="Phobius"/>
    </source>
</evidence>
<feature type="transmembrane region" description="Helical" evidence="1">
    <location>
        <begin position="140"/>
        <end position="164"/>
    </location>
</feature>
<gene>
    <name evidence="3" type="ORF">TCE0_022f06870</name>
</gene>
<feature type="transmembrane region" description="Helical" evidence="1">
    <location>
        <begin position="544"/>
        <end position="561"/>
    </location>
</feature>
<feature type="transmembrane region" description="Helical" evidence="1">
    <location>
        <begin position="641"/>
        <end position="659"/>
    </location>
</feature>
<dbReference type="InterPro" id="IPR036291">
    <property type="entry name" value="NAD(P)-bd_dom_sf"/>
</dbReference>
<dbReference type="Proteomes" id="UP000053095">
    <property type="component" value="Unassembled WGS sequence"/>
</dbReference>
<proteinExistence type="predicted"/>
<dbReference type="PANTHER" id="PTHR33303:SF2">
    <property type="entry name" value="COA-BINDING DOMAIN-CONTAINING PROTEIN"/>
    <property type="match status" value="1"/>
</dbReference>
<keyword evidence="4" id="KW-1185">Reference proteome</keyword>
<dbReference type="InterPro" id="IPR003781">
    <property type="entry name" value="CoA-bd"/>
</dbReference>
<feature type="transmembrane region" description="Helical" evidence="1">
    <location>
        <begin position="514"/>
        <end position="532"/>
    </location>
</feature>
<dbReference type="SUPFAM" id="SSF51905">
    <property type="entry name" value="FAD/NAD(P)-binding domain"/>
    <property type="match status" value="1"/>
</dbReference>
<feature type="transmembrane region" description="Helical" evidence="1">
    <location>
        <begin position="490"/>
        <end position="508"/>
    </location>
</feature>
<dbReference type="Gene3D" id="3.40.50.720">
    <property type="entry name" value="NAD(P)-binding Rossmann-like Domain"/>
    <property type="match status" value="1"/>
</dbReference>
<dbReference type="Gene3D" id="1.10.3110.10">
    <property type="entry name" value="protoporphyrinogen ix oxidase, domain 3"/>
    <property type="match status" value="1"/>
</dbReference>
<dbReference type="Gene3D" id="3.90.660.20">
    <property type="entry name" value="Protoporphyrinogen oxidase, mitochondrial, domain 2"/>
    <property type="match status" value="1"/>
</dbReference>
<evidence type="ECO:0000313" key="3">
    <source>
        <dbReference type="EMBL" id="GAM37176.1"/>
    </source>
</evidence>
<evidence type="ECO:0000259" key="2">
    <source>
        <dbReference type="Pfam" id="PF13380"/>
    </source>
</evidence>
<keyword evidence="1" id="KW-0472">Membrane</keyword>
<dbReference type="EMBL" id="DF933818">
    <property type="protein sequence ID" value="GAM37176.1"/>
    <property type="molecule type" value="Genomic_DNA"/>
</dbReference>
<dbReference type="SUPFAM" id="SSF51735">
    <property type="entry name" value="NAD(P)-binding Rossmann-fold domains"/>
    <property type="match status" value="1"/>
</dbReference>
<keyword evidence="1" id="KW-0812">Transmembrane</keyword>
<dbReference type="Pfam" id="PF13380">
    <property type="entry name" value="CoA_binding_2"/>
    <property type="match status" value="1"/>
</dbReference>
<feature type="transmembrane region" description="Helical" evidence="1">
    <location>
        <begin position="567"/>
        <end position="585"/>
    </location>
</feature>
<organism evidence="3 4">
    <name type="scientific">Talaromyces pinophilus</name>
    <name type="common">Penicillium pinophilum</name>
    <dbReference type="NCBI Taxonomy" id="128442"/>
    <lineage>
        <taxon>Eukaryota</taxon>
        <taxon>Fungi</taxon>
        <taxon>Dikarya</taxon>
        <taxon>Ascomycota</taxon>
        <taxon>Pezizomycotina</taxon>
        <taxon>Eurotiomycetes</taxon>
        <taxon>Eurotiomycetidae</taxon>
        <taxon>Eurotiales</taxon>
        <taxon>Trichocomaceae</taxon>
        <taxon>Talaromyces</taxon>
        <taxon>Talaromyces sect. Talaromyces</taxon>
    </lineage>
</organism>
<feature type="domain" description="CoA-binding" evidence="2">
    <location>
        <begin position="750"/>
        <end position="860"/>
    </location>
</feature>